<dbReference type="PANTHER" id="PTHR14269">
    <property type="entry name" value="CDP-DIACYLGLYCEROL--GLYCEROL-3-PHOSPHATE 3-PHOSPHATIDYLTRANSFERASE-RELATED"/>
    <property type="match status" value="1"/>
</dbReference>
<dbReference type="Gene3D" id="3.40.50.1000">
    <property type="entry name" value="HAD superfamily/HAD-like"/>
    <property type="match status" value="2"/>
</dbReference>
<dbReference type="PANTHER" id="PTHR14269:SF4">
    <property type="entry name" value="CAT EYE SYNDROME CRITICAL REGION PROTEIN 5"/>
    <property type="match status" value="1"/>
</dbReference>
<proteinExistence type="predicted"/>
<dbReference type="Pfam" id="PF13344">
    <property type="entry name" value="Hydrolase_6"/>
    <property type="match status" value="1"/>
</dbReference>
<dbReference type="NCBIfam" id="TIGR01460">
    <property type="entry name" value="HAD-SF-IIA"/>
    <property type="match status" value="1"/>
</dbReference>
<reference evidence="1 2" key="1">
    <citation type="submission" date="2023-05" db="EMBL/GenBank/DDBJ databases">
        <title>A 100% complete, gapless, phased diploid assembly of the Scenedesmus obliquus UTEX 3031 genome.</title>
        <authorList>
            <person name="Biondi T.C."/>
            <person name="Hanschen E.R."/>
            <person name="Kwon T."/>
            <person name="Eng W."/>
            <person name="Kruse C.P.S."/>
            <person name="Koehler S.I."/>
            <person name="Kunde Y."/>
            <person name="Gleasner C.D."/>
            <person name="You Mak K.T."/>
            <person name="Polle J."/>
            <person name="Hovde B.T."/>
            <person name="Starkenburg S.R."/>
        </authorList>
    </citation>
    <scope>NUCLEOTIDE SEQUENCE [LARGE SCALE GENOMIC DNA]</scope>
    <source>
        <strain evidence="1 2">DOE0152z</strain>
    </source>
</reference>
<protein>
    <submittedName>
        <fullName evidence="1">Uncharacterized protein</fullName>
    </submittedName>
</protein>
<dbReference type="InterPro" id="IPR050324">
    <property type="entry name" value="CDP-alcohol_PTase-I"/>
</dbReference>
<dbReference type="InterPro" id="IPR006353">
    <property type="entry name" value="HAD-SF_hydro_IIA_CECR5"/>
</dbReference>
<evidence type="ECO:0000313" key="1">
    <source>
        <dbReference type="EMBL" id="WIA08702.1"/>
    </source>
</evidence>
<keyword evidence="2" id="KW-1185">Reference proteome</keyword>
<dbReference type="NCBIfam" id="TIGR01456">
    <property type="entry name" value="CECR5"/>
    <property type="match status" value="1"/>
</dbReference>
<dbReference type="EMBL" id="CP126208">
    <property type="protein sequence ID" value="WIA08702.1"/>
    <property type="molecule type" value="Genomic_DNA"/>
</dbReference>
<dbReference type="InterPro" id="IPR036412">
    <property type="entry name" value="HAD-like_sf"/>
</dbReference>
<accession>A0ABY8TJV1</accession>
<name>A0ABY8TJV1_TETOB</name>
<dbReference type="SUPFAM" id="SSF56784">
    <property type="entry name" value="HAD-like"/>
    <property type="match status" value="1"/>
</dbReference>
<evidence type="ECO:0000313" key="2">
    <source>
        <dbReference type="Proteomes" id="UP001244341"/>
    </source>
</evidence>
<sequence length="335" mass="35114">MKQLCPNGRWRFPVCFITNGGGVPEAHKAQQLSQWLGVPVGEQQVVLSHTPMRPLAAALGQQPVLVVGRHEVAAVAASYGFSKVLTTRQLAAALGPGALPFLKHSAEAAGRQPDPAGAGGGCPVRDLGWGSEQQPIAAVLVCSDPAGSDWYQDLQLLTDVITSHGVPSRTQPVPGSQPVQLFFSNADLVWATDYPRPRFGQGAFSTMLAAVHSRLTGTPLPNAKWFGKPNPEPYRIAEQLLLQQAVQLGLAESAAGAAPGTVFSSIFAVGDNPAADVRGANQAGAPWVSVLVRSGVFTGAGNDCQNPAHLVVDDVAAAVAAALHRARSSRWHSMR</sequence>
<dbReference type="InterPro" id="IPR023214">
    <property type="entry name" value="HAD_sf"/>
</dbReference>
<dbReference type="Proteomes" id="UP001244341">
    <property type="component" value="Chromosome 1b"/>
</dbReference>
<organism evidence="1 2">
    <name type="scientific">Tetradesmus obliquus</name>
    <name type="common">Green alga</name>
    <name type="synonym">Acutodesmus obliquus</name>
    <dbReference type="NCBI Taxonomy" id="3088"/>
    <lineage>
        <taxon>Eukaryota</taxon>
        <taxon>Viridiplantae</taxon>
        <taxon>Chlorophyta</taxon>
        <taxon>core chlorophytes</taxon>
        <taxon>Chlorophyceae</taxon>
        <taxon>CS clade</taxon>
        <taxon>Sphaeropleales</taxon>
        <taxon>Scenedesmaceae</taxon>
        <taxon>Tetradesmus</taxon>
    </lineage>
</organism>
<dbReference type="InterPro" id="IPR006357">
    <property type="entry name" value="HAD-SF_hydro_IIA"/>
</dbReference>
<gene>
    <name evidence="1" type="ORF">OEZ85_008127</name>
</gene>
<dbReference type="Pfam" id="PF13242">
    <property type="entry name" value="Hydrolase_like"/>
    <property type="match status" value="1"/>
</dbReference>